<feature type="domain" description="CdaR GGDEF-like" evidence="4">
    <location>
        <begin position="200"/>
        <end position="301"/>
    </location>
</feature>
<protein>
    <submittedName>
        <fullName evidence="5">Uncharacterized protein</fullName>
    </submittedName>
</protein>
<dbReference type="Pfam" id="PF14361">
    <property type="entry name" value="RsbRD_N"/>
    <property type="match status" value="1"/>
</dbReference>
<dbReference type="InterPro" id="IPR051448">
    <property type="entry name" value="CdaR-like_regulators"/>
</dbReference>
<dbReference type="InterPro" id="IPR025736">
    <property type="entry name" value="PucR_C-HTH_dom"/>
</dbReference>
<evidence type="ECO:0000256" key="1">
    <source>
        <dbReference type="ARBA" id="ARBA00006754"/>
    </source>
</evidence>
<dbReference type="PANTHER" id="PTHR33744">
    <property type="entry name" value="CARBOHYDRATE DIACID REGULATOR"/>
    <property type="match status" value="1"/>
</dbReference>
<keyword evidence="6" id="KW-1185">Reference proteome</keyword>
<dbReference type="EMBL" id="MASW01000004">
    <property type="protein sequence ID" value="PXY24681.1"/>
    <property type="molecule type" value="Genomic_DNA"/>
</dbReference>
<comment type="caution">
    <text evidence="5">The sequence shown here is derived from an EMBL/GenBank/DDBJ whole genome shotgun (WGS) entry which is preliminary data.</text>
</comment>
<dbReference type="Proteomes" id="UP000249915">
    <property type="component" value="Unassembled WGS sequence"/>
</dbReference>
<accession>A0A2V4AWP8</accession>
<dbReference type="Pfam" id="PF17853">
    <property type="entry name" value="GGDEF_2"/>
    <property type="match status" value="1"/>
</dbReference>
<feature type="domain" description="RsbT co-antagonist protein RsbRD N-terminal" evidence="3">
    <location>
        <begin position="37"/>
        <end position="178"/>
    </location>
</feature>
<evidence type="ECO:0000313" key="5">
    <source>
        <dbReference type="EMBL" id="PXY24681.1"/>
    </source>
</evidence>
<organism evidence="5 6">
    <name type="scientific">Prauserella muralis</name>
    <dbReference type="NCBI Taxonomy" id="588067"/>
    <lineage>
        <taxon>Bacteria</taxon>
        <taxon>Bacillati</taxon>
        <taxon>Actinomycetota</taxon>
        <taxon>Actinomycetes</taxon>
        <taxon>Pseudonocardiales</taxon>
        <taxon>Pseudonocardiaceae</taxon>
        <taxon>Prauserella</taxon>
    </lineage>
</organism>
<dbReference type="InterPro" id="IPR042070">
    <property type="entry name" value="PucR_C-HTH_sf"/>
</dbReference>
<name>A0A2V4AWP8_9PSEU</name>
<gene>
    <name evidence="5" type="ORF">BAY60_19425</name>
</gene>
<dbReference type="AlphaFoldDB" id="A0A2V4AWP8"/>
<dbReference type="OrthoDB" id="3190266at2"/>
<comment type="similarity">
    <text evidence="1">Belongs to the CdaR family.</text>
</comment>
<reference evidence="5 6" key="1">
    <citation type="submission" date="2016-07" db="EMBL/GenBank/DDBJ databases">
        <title>Draft genome sequence of Prauserella muralis DSM 45305, isolated from a mould-covered wall in an indoor environment.</title>
        <authorList>
            <person name="Ruckert C."/>
            <person name="Albersmeier A."/>
            <person name="Jiang C.-L."/>
            <person name="Jiang Y."/>
            <person name="Kalinowski J."/>
            <person name="Schneider O."/>
            <person name="Winkler A."/>
            <person name="Zotchev S.B."/>
        </authorList>
    </citation>
    <scope>NUCLEOTIDE SEQUENCE [LARGE SCALE GENOMIC DNA]</scope>
    <source>
        <strain evidence="5 6">DSM 45305</strain>
    </source>
</reference>
<sequence length="415" mass="45735">MTLGHTGGPLGWPGHLPEWARSEIASWNIADTIELIVDAESARIYAEREGEAGFVDQLRSSVSENVRRLHGYVLGDVDLGLLDLQDPREFARTQAQLGISHGVLQSSYRLGTLTLWRDWSERLTATAESSDVADHDLAEAMRIMTDRIFTYQDFAMGLVSTSFTDHEQSLRRTGEQLRLGLVRDLIAGNDSVHPADSFMTLQYDLSINHVCGLFPGVANAVAAQVAQRVRGALPSVSTLVARLDAATVGVWFGRPKQWRPAQVAELVEQLMRCGVTVSLGDPGAGTEGFRSSYRDATRAQAVRRVWQKPPAVLRYSEVSLESMLVDDLETAEKFVAKELGELAEDTPAARRLRETLLASFSAGSHVATAEMINVHEHTVRNRLARIEEILGGTLATRRIELQVALRIKRLLDTSG</sequence>
<proteinExistence type="inferred from homology"/>
<dbReference type="InterPro" id="IPR041522">
    <property type="entry name" value="CdaR_GGDEF"/>
</dbReference>
<evidence type="ECO:0000313" key="6">
    <source>
        <dbReference type="Proteomes" id="UP000249915"/>
    </source>
</evidence>
<evidence type="ECO:0000259" key="3">
    <source>
        <dbReference type="Pfam" id="PF14361"/>
    </source>
</evidence>
<dbReference type="PANTHER" id="PTHR33744:SF1">
    <property type="entry name" value="DNA-BINDING TRANSCRIPTIONAL ACTIVATOR ADER"/>
    <property type="match status" value="1"/>
</dbReference>
<dbReference type="InterPro" id="IPR025751">
    <property type="entry name" value="RsbRD_N_dom"/>
</dbReference>
<feature type="domain" description="PucR C-terminal helix-turn-helix" evidence="2">
    <location>
        <begin position="352"/>
        <end position="407"/>
    </location>
</feature>
<dbReference type="Pfam" id="PF13556">
    <property type="entry name" value="HTH_30"/>
    <property type="match status" value="1"/>
</dbReference>
<evidence type="ECO:0000259" key="2">
    <source>
        <dbReference type="Pfam" id="PF13556"/>
    </source>
</evidence>
<dbReference type="Gene3D" id="1.10.10.2840">
    <property type="entry name" value="PucR C-terminal helix-turn-helix domain"/>
    <property type="match status" value="1"/>
</dbReference>
<evidence type="ECO:0000259" key="4">
    <source>
        <dbReference type="Pfam" id="PF17853"/>
    </source>
</evidence>